<evidence type="ECO:0000313" key="3">
    <source>
        <dbReference type="Proteomes" id="UP001162741"/>
    </source>
</evidence>
<dbReference type="Proteomes" id="UP001162741">
    <property type="component" value="Chromosome"/>
</dbReference>
<gene>
    <name evidence="2" type="ORF">MKQ68_12445</name>
</gene>
<organism evidence="2 3">
    <name type="scientific">Chitinophaga horti</name>
    <dbReference type="NCBI Taxonomy" id="2920382"/>
    <lineage>
        <taxon>Bacteria</taxon>
        <taxon>Pseudomonadati</taxon>
        <taxon>Bacteroidota</taxon>
        <taxon>Chitinophagia</taxon>
        <taxon>Chitinophagales</taxon>
        <taxon>Chitinophagaceae</taxon>
        <taxon>Chitinophaga</taxon>
    </lineage>
</organism>
<evidence type="ECO:0000256" key="1">
    <source>
        <dbReference type="SAM" id="Phobius"/>
    </source>
</evidence>
<accession>A0ABY6J893</accession>
<keyword evidence="3" id="KW-1185">Reference proteome</keyword>
<dbReference type="RefSeq" id="WP_244845903.1">
    <property type="nucleotide sequence ID" value="NZ_CP107006.1"/>
</dbReference>
<keyword evidence="1" id="KW-0472">Membrane</keyword>
<feature type="transmembrane region" description="Helical" evidence="1">
    <location>
        <begin position="92"/>
        <end position="111"/>
    </location>
</feature>
<keyword evidence="1" id="KW-1133">Transmembrane helix</keyword>
<evidence type="ECO:0000313" key="2">
    <source>
        <dbReference type="EMBL" id="UYQ95910.1"/>
    </source>
</evidence>
<proteinExistence type="predicted"/>
<keyword evidence="1" id="KW-0812">Transmembrane</keyword>
<protein>
    <submittedName>
        <fullName evidence="2">Uncharacterized protein</fullName>
    </submittedName>
</protein>
<name>A0ABY6J893_9BACT</name>
<sequence>MIKDDASFKIAVDFIWSIGIPVIFTTLPEGTFLPGALIQNGHLIIDTDKLLYPGDILHEAGHIAVVPAAERGTLHNDNIPLRMHREAEEMMAIAWSYAACLYLDISAYFVFHDHGYKGGGKEIADNFNDGRYIGVSMLQFAGMSGEPKQSAALGLPAFPEMAKWLRD</sequence>
<dbReference type="EMBL" id="CP107006">
    <property type="protein sequence ID" value="UYQ95910.1"/>
    <property type="molecule type" value="Genomic_DNA"/>
</dbReference>
<reference evidence="2" key="1">
    <citation type="submission" date="2022-10" db="EMBL/GenBank/DDBJ databases">
        <title>Chitinophaga sp. nov., isolated from soil.</title>
        <authorList>
            <person name="Jeon C.O."/>
        </authorList>
    </citation>
    <scope>NUCLEOTIDE SEQUENCE</scope>
    <source>
        <strain evidence="2">R8</strain>
    </source>
</reference>